<evidence type="ECO:0000313" key="1">
    <source>
        <dbReference type="EMBL" id="MDQ2103036.1"/>
    </source>
</evidence>
<reference evidence="1 2" key="1">
    <citation type="submission" date="2023-06" db="EMBL/GenBank/DDBJ databases">
        <title>Azospirillum isscasensis sp.nov, a bacterium isolated from rhizosphere soil of rice.</title>
        <authorList>
            <person name="Wang H."/>
        </authorList>
    </citation>
    <scope>NUCLEOTIDE SEQUENCE [LARGE SCALE GENOMIC DNA]</scope>
    <source>
        <strain evidence="1 2">C340-1</strain>
    </source>
</reference>
<evidence type="ECO:0000313" key="2">
    <source>
        <dbReference type="Proteomes" id="UP001227317"/>
    </source>
</evidence>
<dbReference type="EMBL" id="JAUJFI010000036">
    <property type="protein sequence ID" value="MDQ2103036.1"/>
    <property type="molecule type" value="Genomic_DNA"/>
</dbReference>
<keyword evidence="2" id="KW-1185">Reference proteome</keyword>
<organism evidence="1 2">
    <name type="scientific">Azospirillum isscasi</name>
    <dbReference type="NCBI Taxonomy" id="3053926"/>
    <lineage>
        <taxon>Bacteria</taxon>
        <taxon>Pseudomonadati</taxon>
        <taxon>Pseudomonadota</taxon>
        <taxon>Alphaproteobacteria</taxon>
        <taxon>Rhodospirillales</taxon>
        <taxon>Azospirillaceae</taxon>
        <taxon>Azospirillum</taxon>
    </lineage>
</organism>
<dbReference type="Proteomes" id="UP001227317">
    <property type="component" value="Unassembled WGS sequence"/>
</dbReference>
<accession>A0ABU0WFR6</accession>
<proteinExistence type="predicted"/>
<comment type="caution">
    <text evidence="1">The sequence shown here is derived from an EMBL/GenBank/DDBJ whole genome shotgun (WGS) entry which is preliminary data.</text>
</comment>
<sequence length="191" mass="20778">MLQSNLSIMSRGRPNDDHGRARCHELPLACAQAANAGDAIDLRRFHNRSSGYYFSLHAEILWIGAVDHRSAGCVGIRILHASRLGKDHANLLRCGLAARADRILVKAARTPPDGVVASERTWRDLPDDPYRAKLEAGHDPAGARRTGKAVGTVDEWIGLMKTRRKTGELNFAAPGAVLSGPGKCPEKWEDA</sequence>
<gene>
    <name evidence="1" type="ORF">QSG27_10055</name>
</gene>
<dbReference type="RefSeq" id="WP_306705673.1">
    <property type="nucleotide sequence ID" value="NZ_JAUJFI010000036.1"/>
</dbReference>
<protein>
    <submittedName>
        <fullName evidence="1">Uncharacterized protein</fullName>
    </submittedName>
</protein>
<name>A0ABU0WFR6_9PROT</name>